<gene>
    <name evidence="6" type="ORF">GH741_13460</name>
</gene>
<dbReference type="Gene3D" id="1.20.120.910">
    <property type="entry name" value="DksA, coiled-coil domain"/>
    <property type="match status" value="1"/>
</dbReference>
<dbReference type="PROSITE" id="PS51128">
    <property type="entry name" value="ZF_DKSA_2"/>
    <property type="match status" value="1"/>
</dbReference>
<dbReference type="InterPro" id="IPR037187">
    <property type="entry name" value="DnaK_N"/>
</dbReference>
<feature type="domain" description="Zinc finger DksA/TraR C4-type" evidence="5">
    <location>
        <begin position="87"/>
        <end position="115"/>
    </location>
</feature>
<dbReference type="NCBIfam" id="TIGR02890">
    <property type="entry name" value="bacill_yteA"/>
    <property type="match status" value="1"/>
</dbReference>
<feature type="zinc finger region" description="dksA C4-type" evidence="4">
    <location>
        <begin position="92"/>
        <end position="116"/>
    </location>
</feature>
<keyword evidence="7" id="KW-1185">Reference proteome</keyword>
<dbReference type="EMBL" id="WJNG01000011">
    <property type="protein sequence ID" value="MRH43679.1"/>
    <property type="molecule type" value="Genomic_DNA"/>
</dbReference>
<dbReference type="InterPro" id="IPR000962">
    <property type="entry name" value="Znf_DskA_TraR"/>
</dbReference>
<keyword evidence="2" id="KW-0863">Zinc-finger</keyword>
<evidence type="ECO:0000259" key="5">
    <source>
        <dbReference type="Pfam" id="PF01258"/>
    </source>
</evidence>
<sequence length="236" mass="27347">MINNQQVNECKQDLMERKKEVNKHLEDHFGLDYELIKESMGELSNYDNHPGDHGTELYEREKDIALNEHAERELKDITVALQAIEEGTYGKCEECGVEISAERLLAMPTTRRCIDHVEHDIDKVRSVEEDVIHSSVNEMETEVDEEESTVFDAEDSWQRVEKFGSSDGPSDFYDTEKDYQDMFFNSDELVGSAEEIEGFLLVDMEGNYIGVNENHEDYESYLDENEVSSILYDQNF</sequence>
<reference evidence="6" key="1">
    <citation type="submission" date="2019-11" db="EMBL/GenBank/DDBJ databases">
        <authorList>
            <person name="Li J."/>
        </authorList>
    </citation>
    <scope>NUCLEOTIDE SEQUENCE</scope>
    <source>
        <strain evidence="6">B6B</strain>
    </source>
</reference>
<dbReference type="GO" id="GO:0008270">
    <property type="term" value="F:zinc ion binding"/>
    <property type="evidence" value="ECO:0007669"/>
    <property type="project" value="UniProtKB-KW"/>
</dbReference>
<dbReference type="SUPFAM" id="SSF57716">
    <property type="entry name" value="Glucocorticoid receptor-like (DNA-binding domain)"/>
    <property type="match status" value="1"/>
</dbReference>
<evidence type="ECO:0000256" key="1">
    <source>
        <dbReference type="ARBA" id="ARBA00022723"/>
    </source>
</evidence>
<dbReference type="SUPFAM" id="SSF109635">
    <property type="entry name" value="DnaK suppressor protein DksA, alpha-hairpin domain"/>
    <property type="match status" value="1"/>
</dbReference>
<evidence type="ECO:0000256" key="4">
    <source>
        <dbReference type="PROSITE-ProRule" id="PRU00510"/>
    </source>
</evidence>
<comment type="caution">
    <text evidence="6">The sequence shown here is derived from an EMBL/GenBank/DDBJ whole genome shotgun (WGS) entry which is preliminary data.</text>
</comment>
<name>A0A6A8DIQ2_9BACI</name>
<evidence type="ECO:0000313" key="7">
    <source>
        <dbReference type="Proteomes" id="UP000799092"/>
    </source>
</evidence>
<dbReference type="AlphaFoldDB" id="A0A6A8DIQ2"/>
<proteinExistence type="predicted"/>
<dbReference type="RefSeq" id="WP_338079435.1">
    <property type="nucleotide sequence ID" value="NZ_WJNG01000011.1"/>
</dbReference>
<evidence type="ECO:0000256" key="3">
    <source>
        <dbReference type="ARBA" id="ARBA00022833"/>
    </source>
</evidence>
<keyword evidence="1" id="KW-0479">Metal-binding</keyword>
<protein>
    <submittedName>
        <fullName evidence="6">YteA family sporulation protein</fullName>
    </submittedName>
</protein>
<dbReference type="Pfam" id="PF01258">
    <property type="entry name" value="zf-dskA_traR"/>
    <property type="match status" value="1"/>
</dbReference>
<keyword evidence="3" id="KW-0862">Zinc</keyword>
<evidence type="ECO:0000313" key="6">
    <source>
        <dbReference type="EMBL" id="MRH43679.1"/>
    </source>
</evidence>
<organism evidence="6 7">
    <name type="scientific">Aquibacillus halophilus</name>
    <dbReference type="NCBI Taxonomy" id="930132"/>
    <lineage>
        <taxon>Bacteria</taxon>
        <taxon>Bacillati</taxon>
        <taxon>Bacillota</taxon>
        <taxon>Bacilli</taxon>
        <taxon>Bacillales</taxon>
        <taxon>Bacillaceae</taxon>
        <taxon>Aquibacillus</taxon>
    </lineage>
</organism>
<accession>A0A6A8DIQ2</accession>
<dbReference type="Proteomes" id="UP000799092">
    <property type="component" value="Unassembled WGS sequence"/>
</dbReference>
<evidence type="ECO:0000256" key="2">
    <source>
        <dbReference type="ARBA" id="ARBA00022771"/>
    </source>
</evidence>
<dbReference type="PANTHER" id="PTHR33823:SF4">
    <property type="entry name" value="GENERAL STRESS PROTEIN 16O"/>
    <property type="match status" value="1"/>
</dbReference>
<dbReference type="InterPro" id="IPR014240">
    <property type="entry name" value="YteA"/>
</dbReference>
<dbReference type="PANTHER" id="PTHR33823">
    <property type="entry name" value="RNA POLYMERASE-BINDING TRANSCRIPTION FACTOR DKSA-RELATED"/>
    <property type="match status" value="1"/>
</dbReference>